<dbReference type="OrthoDB" id="3360032at2759"/>
<name>K1WIM2_MARBU</name>
<sequence>MLFYLASLLLHACGIAANTEKTIFLGPRSLQVPVEHPTLEDLQLESLSPNHWSLRTHIRAEFPTNSSSYGQTSWYLLHNLHEGRRYEVRICWAATQPTSFRLDTFELPTVMETPELIASLAQYSETRQREVNEGQEKDNRADGPVSTLLLRIFAAADYFTTNKTLMDNVPPVYVDIILDPFVFNVFPRSLLPTATYLVLVAVGSWYLAKFISGWMENISRATFEKKIS</sequence>
<dbReference type="GO" id="GO:0005789">
    <property type="term" value="C:endoplasmic reticulum membrane"/>
    <property type="evidence" value="ECO:0007669"/>
    <property type="project" value="TreeGrafter"/>
</dbReference>
<dbReference type="AlphaFoldDB" id="K1WIM2"/>
<gene>
    <name evidence="3" type="ORF">MBM_04366</name>
</gene>
<evidence type="ECO:0000256" key="2">
    <source>
        <dbReference type="SAM" id="SignalP"/>
    </source>
</evidence>
<organism evidence="3 4">
    <name type="scientific">Marssonina brunnea f. sp. multigermtubi (strain MB_m1)</name>
    <name type="common">Marssonina leaf spot fungus</name>
    <dbReference type="NCBI Taxonomy" id="1072389"/>
    <lineage>
        <taxon>Eukaryota</taxon>
        <taxon>Fungi</taxon>
        <taxon>Dikarya</taxon>
        <taxon>Ascomycota</taxon>
        <taxon>Pezizomycotina</taxon>
        <taxon>Leotiomycetes</taxon>
        <taxon>Helotiales</taxon>
        <taxon>Drepanopezizaceae</taxon>
        <taxon>Drepanopeziza</taxon>
    </lineage>
</organism>
<dbReference type="KEGG" id="mbe:MBM_04366"/>
<dbReference type="GO" id="GO:0000030">
    <property type="term" value="F:mannosyltransferase activity"/>
    <property type="evidence" value="ECO:0007669"/>
    <property type="project" value="TreeGrafter"/>
</dbReference>
<protein>
    <submittedName>
        <fullName evidence="3">Uncharacterized protein</fullName>
    </submittedName>
</protein>
<accession>K1WIM2</accession>
<keyword evidence="1" id="KW-1133">Transmembrane helix</keyword>
<reference evidence="3 4" key="1">
    <citation type="journal article" date="2012" name="BMC Genomics">
        <title>Sequencing the genome of Marssonina brunnea reveals fungus-poplar co-evolution.</title>
        <authorList>
            <person name="Zhu S."/>
            <person name="Cao Y.-Z."/>
            <person name="Jiang C."/>
            <person name="Tan B.-Y."/>
            <person name="Wang Z."/>
            <person name="Feng S."/>
            <person name="Zhang L."/>
            <person name="Su X.-H."/>
            <person name="Brejova B."/>
            <person name="Vinar T."/>
            <person name="Xu M."/>
            <person name="Wang M.-X."/>
            <person name="Zhang S.-G."/>
            <person name="Huang M.-R."/>
            <person name="Wu R."/>
            <person name="Zhou Y."/>
        </authorList>
    </citation>
    <scope>NUCLEOTIDE SEQUENCE [LARGE SCALE GENOMIC DNA]</scope>
    <source>
        <strain evidence="3 4">MB_m1</strain>
    </source>
</reference>
<keyword evidence="4" id="KW-1185">Reference proteome</keyword>
<dbReference type="HOGENOM" id="CLU_062870_0_0_1"/>
<dbReference type="OMA" id="EVRVCWL"/>
<dbReference type="GO" id="GO:0006506">
    <property type="term" value="P:GPI anchor biosynthetic process"/>
    <property type="evidence" value="ECO:0007669"/>
    <property type="project" value="TreeGrafter"/>
</dbReference>
<dbReference type="GO" id="GO:0031501">
    <property type="term" value="C:mannosyltransferase complex"/>
    <property type="evidence" value="ECO:0007669"/>
    <property type="project" value="TreeGrafter"/>
</dbReference>
<dbReference type="InParanoid" id="K1WIM2"/>
<dbReference type="eggNOG" id="ENOG502S55X">
    <property type="taxonomic scope" value="Eukaryota"/>
</dbReference>
<keyword evidence="2" id="KW-0732">Signal</keyword>
<proteinExistence type="predicted"/>
<dbReference type="InterPro" id="IPR019433">
    <property type="entry name" value="GPI_ManTrfase_II_coact_Pga1"/>
</dbReference>
<evidence type="ECO:0000256" key="1">
    <source>
        <dbReference type="SAM" id="Phobius"/>
    </source>
</evidence>
<dbReference type="PANTHER" id="PTHR28022">
    <property type="entry name" value="GPI MANNOSYLTRANSFERASE 2 SUBUNIT PGA1"/>
    <property type="match status" value="1"/>
</dbReference>
<evidence type="ECO:0000313" key="3">
    <source>
        <dbReference type="EMBL" id="EKD17505.1"/>
    </source>
</evidence>
<keyword evidence="1" id="KW-0472">Membrane</keyword>
<feature type="transmembrane region" description="Helical" evidence="1">
    <location>
        <begin position="190"/>
        <end position="208"/>
    </location>
</feature>
<evidence type="ECO:0000313" key="4">
    <source>
        <dbReference type="Proteomes" id="UP000006753"/>
    </source>
</evidence>
<feature type="signal peptide" evidence="2">
    <location>
        <begin position="1"/>
        <end position="17"/>
    </location>
</feature>
<dbReference type="Proteomes" id="UP000006753">
    <property type="component" value="Unassembled WGS sequence"/>
</dbReference>
<keyword evidence="1" id="KW-0812">Transmembrane</keyword>
<dbReference type="PANTHER" id="PTHR28022:SF1">
    <property type="entry name" value="GPI MANNOSYLTRANSFERASE 2 SUBUNIT PGA1"/>
    <property type="match status" value="1"/>
</dbReference>
<dbReference type="EMBL" id="JH921436">
    <property type="protein sequence ID" value="EKD17505.1"/>
    <property type="molecule type" value="Genomic_DNA"/>
</dbReference>
<feature type="chain" id="PRO_5003854457" evidence="2">
    <location>
        <begin position="18"/>
        <end position="228"/>
    </location>
</feature>
<dbReference type="Pfam" id="PF10333">
    <property type="entry name" value="Pga1"/>
    <property type="match status" value="1"/>
</dbReference>